<protein>
    <submittedName>
        <fullName evidence="4">L-amino acid N-acyltransferase YncA</fullName>
    </submittedName>
</protein>
<keyword evidence="1 4" id="KW-0808">Transferase</keyword>
<dbReference type="PROSITE" id="PS51186">
    <property type="entry name" value="GNAT"/>
    <property type="match status" value="1"/>
</dbReference>
<evidence type="ECO:0000313" key="5">
    <source>
        <dbReference type="Proteomes" id="UP000198953"/>
    </source>
</evidence>
<gene>
    <name evidence="4" type="ORF">SAMN05660976_00823</name>
</gene>
<accession>A0A1H7IIR5</accession>
<dbReference type="STRING" id="46177.SAMN05660976_00823"/>
<dbReference type="EMBL" id="FOBF01000002">
    <property type="protein sequence ID" value="SEK62443.1"/>
    <property type="molecule type" value="Genomic_DNA"/>
</dbReference>
<dbReference type="AlphaFoldDB" id="A0A1H7IIR5"/>
<feature type="domain" description="N-acetyltransferase" evidence="3">
    <location>
        <begin position="5"/>
        <end position="169"/>
    </location>
</feature>
<keyword evidence="2 4" id="KW-0012">Acyltransferase</keyword>
<dbReference type="InterPro" id="IPR016181">
    <property type="entry name" value="Acyl_CoA_acyltransferase"/>
</dbReference>
<evidence type="ECO:0000256" key="2">
    <source>
        <dbReference type="ARBA" id="ARBA00023315"/>
    </source>
</evidence>
<dbReference type="Pfam" id="PF00583">
    <property type="entry name" value="Acetyltransf_1"/>
    <property type="match status" value="1"/>
</dbReference>
<evidence type="ECO:0000313" key="4">
    <source>
        <dbReference type="EMBL" id="SEK62443.1"/>
    </source>
</evidence>
<dbReference type="SUPFAM" id="SSF55729">
    <property type="entry name" value="Acyl-CoA N-acyltransferases (Nat)"/>
    <property type="match status" value="1"/>
</dbReference>
<dbReference type="InterPro" id="IPR050832">
    <property type="entry name" value="Bact_Acetyltransf"/>
</dbReference>
<dbReference type="Proteomes" id="UP000198953">
    <property type="component" value="Unassembled WGS sequence"/>
</dbReference>
<keyword evidence="5" id="KW-1185">Reference proteome</keyword>
<dbReference type="Gene3D" id="3.40.630.30">
    <property type="match status" value="1"/>
</dbReference>
<dbReference type="InterPro" id="IPR000182">
    <property type="entry name" value="GNAT_dom"/>
</dbReference>
<evidence type="ECO:0000256" key="1">
    <source>
        <dbReference type="ARBA" id="ARBA00022679"/>
    </source>
</evidence>
<dbReference type="RefSeq" id="WP_218153862.1">
    <property type="nucleotide sequence ID" value="NZ_FOBF01000002.1"/>
</dbReference>
<evidence type="ECO:0000259" key="3">
    <source>
        <dbReference type="PROSITE" id="PS51186"/>
    </source>
</evidence>
<reference evidence="4 5" key="1">
    <citation type="submission" date="2016-10" db="EMBL/GenBank/DDBJ databases">
        <authorList>
            <person name="de Groot N.N."/>
        </authorList>
    </citation>
    <scope>NUCLEOTIDE SEQUENCE [LARGE SCALE GENOMIC DNA]</scope>
    <source>
        <strain evidence="4 5">DSM 43357</strain>
    </source>
</reference>
<organism evidence="4 5">
    <name type="scientific">Nonomuraea pusilla</name>
    <dbReference type="NCBI Taxonomy" id="46177"/>
    <lineage>
        <taxon>Bacteria</taxon>
        <taxon>Bacillati</taxon>
        <taxon>Actinomycetota</taxon>
        <taxon>Actinomycetes</taxon>
        <taxon>Streptosporangiales</taxon>
        <taxon>Streptosporangiaceae</taxon>
        <taxon>Nonomuraea</taxon>
    </lineage>
</organism>
<proteinExistence type="predicted"/>
<dbReference type="GO" id="GO:0016747">
    <property type="term" value="F:acyltransferase activity, transferring groups other than amino-acyl groups"/>
    <property type="evidence" value="ECO:0007669"/>
    <property type="project" value="InterPro"/>
</dbReference>
<sequence length="173" mass="18653">MQAVIRIREAGPGDGDVIGEIHAVSWGVSHGPLCAPKVAAAGIQERRTKWEAILAEGEDPVLLGLLDDRPGAFARFGASSSRPGLGEIHTFFAHPDVWGSGLAPALLAATLDRLREAGHDRVHLWTLRDSAQARRFYAKNGFSETGRRHDHDFGEGPPLALVELERTLPCPGL</sequence>
<name>A0A1H7IIR5_9ACTN</name>
<dbReference type="PANTHER" id="PTHR43877">
    <property type="entry name" value="AMINOALKYLPHOSPHONATE N-ACETYLTRANSFERASE-RELATED-RELATED"/>
    <property type="match status" value="1"/>
</dbReference>